<gene>
    <name evidence="1" type="ORF">NDU88_007684</name>
</gene>
<evidence type="ECO:0000313" key="1">
    <source>
        <dbReference type="EMBL" id="KAJ1154945.1"/>
    </source>
</evidence>
<accession>A0AAV7RTX9</accession>
<dbReference type="Proteomes" id="UP001066276">
    <property type="component" value="Chromosome 5"/>
</dbReference>
<name>A0AAV7RTX9_PLEWA</name>
<comment type="caution">
    <text evidence="1">The sequence shown here is derived from an EMBL/GenBank/DDBJ whole genome shotgun (WGS) entry which is preliminary data.</text>
</comment>
<reference evidence="1" key="1">
    <citation type="journal article" date="2022" name="bioRxiv">
        <title>Sequencing and chromosome-scale assembly of the giantPleurodeles waltlgenome.</title>
        <authorList>
            <person name="Brown T."/>
            <person name="Elewa A."/>
            <person name="Iarovenko S."/>
            <person name="Subramanian E."/>
            <person name="Araus A.J."/>
            <person name="Petzold A."/>
            <person name="Susuki M."/>
            <person name="Suzuki K.-i.T."/>
            <person name="Hayashi T."/>
            <person name="Toyoda A."/>
            <person name="Oliveira C."/>
            <person name="Osipova E."/>
            <person name="Leigh N.D."/>
            <person name="Simon A."/>
            <person name="Yun M.H."/>
        </authorList>
    </citation>
    <scope>NUCLEOTIDE SEQUENCE</scope>
    <source>
        <strain evidence="1">20211129_DDA</strain>
        <tissue evidence="1">Liver</tissue>
    </source>
</reference>
<dbReference type="EMBL" id="JANPWB010000009">
    <property type="protein sequence ID" value="KAJ1154945.1"/>
    <property type="molecule type" value="Genomic_DNA"/>
</dbReference>
<sequence length="97" mass="10903">MLEVINVLMLFNAIQDIFDQYTAPVQGFKELSAKLYFDEQALSFSKQFDPGMTPAVSFLDVPGLLRTQTRQQRKEEGLKASNSRTGLPSLLGAMWCI</sequence>
<protein>
    <submittedName>
        <fullName evidence="1">Uncharacterized protein</fullName>
    </submittedName>
</protein>
<evidence type="ECO:0000313" key="2">
    <source>
        <dbReference type="Proteomes" id="UP001066276"/>
    </source>
</evidence>
<keyword evidence="2" id="KW-1185">Reference proteome</keyword>
<organism evidence="1 2">
    <name type="scientific">Pleurodeles waltl</name>
    <name type="common">Iberian ribbed newt</name>
    <dbReference type="NCBI Taxonomy" id="8319"/>
    <lineage>
        <taxon>Eukaryota</taxon>
        <taxon>Metazoa</taxon>
        <taxon>Chordata</taxon>
        <taxon>Craniata</taxon>
        <taxon>Vertebrata</taxon>
        <taxon>Euteleostomi</taxon>
        <taxon>Amphibia</taxon>
        <taxon>Batrachia</taxon>
        <taxon>Caudata</taxon>
        <taxon>Salamandroidea</taxon>
        <taxon>Salamandridae</taxon>
        <taxon>Pleurodelinae</taxon>
        <taxon>Pleurodeles</taxon>
    </lineage>
</organism>
<proteinExistence type="predicted"/>
<dbReference type="AlphaFoldDB" id="A0AAV7RTX9"/>